<dbReference type="Proteomes" id="UP001206983">
    <property type="component" value="Unassembled WGS sequence"/>
</dbReference>
<evidence type="ECO:0000313" key="1">
    <source>
        <dbReference type="EMBL" id="MCQ6963225.1"/>
    </source>
</evidence>
<accession>A0AAE3HAX3</accession>
<comment type="caution">
    <text evidence="1">The sequence shown here is derived from an EMBL/GenBank/DDBJ whole genome shotgun (WGS) entry which is preliminary data.</text>
</comment>
<gene>
    <name evidence="1" type="ORF">PV02_07320</name>
</gene>
<dbReference type="SUPFAM" id="SSF56420">
    <property type="entry name" value="Peptide deformylase"/>
    <property type="match status" value="1"/>
</dbReference>
<reference evidence="1 2" key="1">
    <citation type="journal article" date="2011" name="Appl. Environ. Microbiol.">
        <title>Methanogenic archaea isolated from Taiwan's Chelungpu fault.</title>
        <authorList>
            <person name="Wu S.Y."/>
            <person name="Lai M.C."/>
        </authorList>
    </citation>
    <scope>NUCLEOTIDE SEQUENCE [LARGE SCALE GENOMIC DNA]</scope>
    <source>
        <strain evidence="1 2">St545Mb</strain>
    </source>
</reference>
<dbReference type="EMBL" id="JTEO01000004">
    <property type="protein sequence ID" value="MCQ6963225.1"/>
    <property type="molecule type" value="Genomic_DNA"/>
</dbReference>
<dbReference type="RefSeq" id="WP_256622743.1">
    <property type="nucleotide sequence ID" value="NZ_JTEO01000004.1"/>
</dbReference>
<sequence length="181" mass="20570">MKVSDLRSMLVMSSREEAVFGSFDLPRDAFYPMLLSLKTGGAWSYSAEHLRSISVMRVHTDYDKSTKTGNTLEEIYLLVNPETVAREGLVNRLEKCGNREERVLLTRPYSITLKAERIFVARISTEKRTIMVREAADKVVAFTGPSAFYAAHEMEHLEHVEIDGLPMWSFKYELAESSGPD</sequence>
<evidence type="ECO:0000313" key="2">
    <source>
        <dbReference type="Proteomes" id="UP001206983"/>
    </source>
</evidence>
<organism evidence="1 2">
    <name type="scientific">Methanolobus chelungpuianus</name>
    <dbReference type="NCBI Taxonomy" id="502115"/>
    <lineage>
        <taxon>Archaea</taxon>
        <taxon>Methanobacteriati</taxon>
        <taxon>Methanobacteriota</taxon>
        <taxon>Stenosarchaea group</taxon>
        <taxon>Methanomicrobia</taxon>
        <taxon>Methanosarcinales</taxon>
        <taxon>Methanosarcinaceae</taxon>
        <taxon>Methanolobus</taxon>
    </lineage>
</organism>
<name>A0AAE3HAX3_9EURY</name>
<protein>
    <submittedName>
        <fullName evidence="1">Uncharacterized protein</fullName>
    </submittedName>
</protein>
<dbReference type="Gene3D" id="3.90.45.10">
    <property type="entry name" value="Peptide deformylase"/>
    <property type="match status" value="1"/>
</dbReference>
<keyword evidence="2" id="KW-1185">Reference proteome</keyword>
<dbReference type="AlphaFoldDB" id="A0AAE3HAX3"/>
<dbReference type="InterPro" id="IPR036821">
    <property type="entry name" value="Peptide_deformylase_sf"/>
</dbReference>
<proteinExistence type="predicted"/>